<reference evidence="2 3" key="1">
    <citation type="submission" date="2020-08" db="EMBL/GenBank/DDBJ databases">
        <title>Functional genomics of gut bacteria from endangered species of beetles.</title>
        <authorList>
            <person name="Carlos-Shanley C."/>
        </authorList>
    </citation>
    <scope>NUCLEOTIDE SEQUENCE [LARGE SCALE GENOMIC DNA]</scope>
    <source>
        <strain evidence="2 3">S00124</strain>
    </source>
</reference>
<evidence type="ECO:0000313" key="3">
    <source>
        <dbReference type="Proteomes" id="UP000562492"/>
    </source>
</evidence>
<feature type="compositionally biased region" description="Basic residues" evidence="1">
    <location>
        <begin position="41"/>
        <end position="55"/>
    </location>
</feature>
<sequence>MPRQQHIARTLMAVFIGAAILGPQDVWAARKHAVATQTHATKTHAVKTHKAKRSKNLGSESAAERDRRLLRECKGLPNAGACLGYAS</sequence>
<organism evidence="2 3">
    <name type="scientific">Comamonas odontotermitis</name>
    <dbReference type="NCBI Taxonomy" id="379895"/>
    <lineage>
        <taxon>Bacteria</taxon>
        <taxon>Pseudomonadati</taxon>
        <taxon>Pseudomonadota</taxon>
        <taxon>Betaproteobacteria</taxon>
        <taxon>Burkholderiales</taxon>
        <taxon>Comamonadaceae</taxon>
        <taxon>Comamonas</taxon>
    </lineage>
</organism>
<proteinExistence type="predicted"/>
<gene>
    <name evidence="2" type="ORF">HNP33_001282</name>
</gene>
<evidence type="ECO:0000256" key="1">
    <source>
        <dbReference type="SAM" id="MobiDB-lite"/>
    </source>
</evidence>
<feature type="region of interest" description="Disordered" evidence="1">
    <location>
        <begin position="38"/>
        <end position="63"/>
    </location>
</feature>
<comment type="caution">
    <text evidence="2">The sequence shown here is derived from an EMBL/GenBank/DDBJ whole genome shotgun (WGS) entry which is preliminary data.</text>
</comment>
<keyword evidence="3" id="KW-1185">Reference proteome</keyword>
<name>A0ABR6RDK8_9BURK</name>
<dbReference type="Proteomes" id="UP000562492">
    <property type="component" value="Unassembled WGS sequence"/>
</dbReference>
<evidence type="ECO:0000313" key="2">
    <source>
        <dbReference type="EMBL" id="MBB6577227.1"/>
    </source>
</evidence>
<accession>A0ABR6RDK8</accession>
<dbReference type="EMBL" id="JACHKZ010000006">
    <property type="protein sequence ID" value="MBB6577227.1"/>
    <property type="molecule type" value="Genomic_DNA"/>
</dbReference>
<protein>
    <submittedName>
        <fullName evidence="2">Uncharacterized protein</fullName>
    </submittedName>
</protein>